<dbReference type="InterPro" id="IPR003346">
    <property type="entry name" value="Transposase_20"/>
</dbReference>
<dbReference type="AlphaFoldDB" id="A0A9D1CY24"/>
<accession>A0A9D1CY24</accession>
<evidence type="ECO:0000313" key="3">
    <source>
        <dbReference type="EMBL" id="HIQ90558.1"/>
    </source>
</evidence>
<feature type="domain" description="Transposase IS116/IS110/IS902 C-terminal" evidence="2">
    <location>
        <begin position="265"/>
        <end position="350"/>
    </location>
</feature>
<name>A0A9D1CY24_9FIRM</name>
<proteinExistence type="predicted"/>
<dbReference type="EMBL" id="DVFV01000054">
    <property type="protein sequence ID" value="HIQ90558.1"/>
    <property type="molecule type" value="Genomic_DNA"/>
</dbReference>
<feature type="domain" description="Transposase IS110-like N-terminal" evidence="1">
    <location>
        <begin position="4"/>
        <end position="161"/>
    </location>
</feature>
<organism evidence="3 4">
    <name type="scientific">Candidatus Coprosoma intestinipullorum</name>
    <dbReference type="NCBI Taxonomy" id="2840752"/>
    <lineage>
        <taxon>Bacteria</taxon>
        <taxon>Bacillati</taxon>
        <taxon>Bacillota</taxon>
        <taxon>Bacillota incertae sedis</taxon>
        <taxon>Candidatus Coprosoma</taxon>
    </lineage>
</organism>
<reference evidence="3" key="2">
    <citation type="journal article" date="2021" name="PeerJ">
        <title>Extensive microbial diversity within the chicken gut microbiome revealed by metagenomics and culture.</title>
        <authorList>
            <person name="Gilroy R."/>
            <person name="Ravi A."/>
            <person name="Getino M."/>
            <person name="Pursley I."/>
            <person name="Horton D.L."/>
            <person name="Alikhan N.F."/>
            <person name="Baker D."/>
            <person name="Gharbi K."/>
            <person name="Hall N."/>
            <person name="Watson M."/>
            <person name="Adriaenssens E.M."/>
            <person name="Foster-Nyarko E."/>
            <person name="Jarju S."/>
            <person name="Secka A."/>
            <person name="Antonio M."/>
            <person name="Oren A."/>
            <person name="Chaudhuri R.R."/>
            <person name="La Ragione R."/>
            <person name="Hildebrand F."/>
            <person name="Pallen M.J."/>
        </authorList>
    </citation>
    <scope>NUCLEOTIDE SEQUENCE</scope>
    <source>
        <strain evidence="3">CHK147-3167</strain>
    </source>
</reference>
<dbReference type="PANTHER" id="PTHR33055">
    <property type="entry name" value="TRANSPOSASE FOR INSERTION SEQUENCE ELEMENT IS1111A"/>
    <property type="match status" value="1"/>
</dbReference>
<dbReference type="GO" id="GO:0003677">
    <property type="term" value="F:DNA binding"/>
    <property type="evidence" value="ECO:0007669"/>
    <property type="project" value="InterPro"/>
</dbReference>
<dbReference type="Proteomes" id="UP000886786">
    <property type="component" value="Unassembled WGS sequence"/>
</dbReference>
<dbReference type="PANTHER" id="PTHR33055:SF15">
    <property type="entry name" value="TRANSPOSASE-RELATED"/>
    <property type="match status" value="1"/>
</dbReference>
<dbReference type="Pfam" id="PF02371">
    <property type="entry name" value="Transposase_20"/>
    <property type="match status" value="1"/>
</dbReference>
<sequence length="391" mass="44284">MYYIGFDIAKENHYASIADSNGEVIQEAFLVKNSINGFNFFMGKLKEKNINISDCLVGMESTGHYGENLIQFLHNKGFNIGIINPIQTDALRNSNIRKTKTDKIDTYLIIQSLMLKHYTPFVSKDIKILELRSLSRHRDDVLKYRTKLKVRLVSFVDQLFPELNLIFNSIHLKSCYALLSQYPSPKDVASTRVDALANLLSKASKGHFSLDKAHKLKELAKSSIGVNNSSLSIQIKHSLKQIELLDSQIKEIDLKIKEIMDELNSVILTIPGISYTLGAIILSEIGNIDKFASPTKLLAFEGLDPSVKQSGNFNATIIKMSKRGSKLLRYAMLRASGIIIWNSETYNAYYNRKLSQGKTHNNAVCHVAHKLTRVIFHMLKENVEFKEQLEN</sequence>
<evidence type="ECO:0000313" key="4">
    <source>
        <dbReference type="Proteomes" id="UP000886786"/>
    </source>
</evidence>
<gene>
    <name evidence="3" type="ORF">IAB27_02875</name>
</gene>
<protein>
    <submittedName>
        <fullName evidence="3">IS110 family transposase</fullName>
    </submittedName>
</protein>
<dbReference type="InterPro" id="IPR002525">
    <property type="entry name" value="Transp_IS110-like_N"/>
</dbReference>
<comment type="caution">
    <text evidence="3">The sequence shown here is derived from an EMBL/GenBank/DDBJ whole genome shotgun (WGS) entry which is preliminary data.</text>
</comment>
<reference evidence="3" key="1">
    <citation type="submission" date="2020-10" db="EMBL/GenBank/DDBJ databases">
        <authorList>
            <person name="Gilroy R."/>
        </authorList>
    </citation>
    <scope>NUCLEOTIDE SEQUENCE</scope>
    <source>
        <strain evidence="3">CHK147-3167</strain>
    </source>
</reference>
<dbReference type="NCBIfam" id="NF033542">
    <property type="entry name" value="transpos_IS110"/>
    <property type="match status" value="1"/>
</dbReference>
<evidence type="ECO:0000259" key="2">
    <source>
        <dbReference type="Pfam" id="PF02371"/>
    </source>
</evidence>
<evidence type="ECO:0000259" key="1">
    <source>
        <dbReference type="Pfam" id="PF01548"/>
    </source>
</evidence>
<dbReference type="InterPro" id="IPR047650">
    <property type="entry name" value="Transpos_IS110"/>
</dbReference>
<dbReference type="Pfam" id="PF01548">
    <property type="entry name" value="DEDD_Tnp_IS110"/>
    <property type="match status" value="1"/>
</dbReference>
<dbReference type="GO" id="GO:0006313">
    <property type="term" value="P:DNA transposition"/>
    <property type="evidence" value="ECO:0007669"/>
    <property type="project" value="InterPro"/>
</dbReference>
<dbReference type="GO" id="GO:0004803">
    <property type="term" value="F:transposase activity"/>
    <property type="evidence" value="ECO:0007669"/>
    <property type="project" value="InterPro"/>
</dbReference>